<dbReference type="Pfam" id="PF01142">
    <property type="entry name" value="TruD"/>
    <property type="match status" value="1"/>
</dbReference>
<evidence type="ECO:0000256" key="7">
    <source>
        <dbReference type="ARBA" id="ARBA00079696"/>
    </source>
</evidence>
<dbReference type="Pfam" id="PF23943">
    <property type="entry name" value="PUS7L_N"/>
    <property type="match status" value="1"/>
</dbReference>
<dbReference type="FunFam" id="3.30.2350.20:FF:000005">
    <property type="entry name" value="pseudouridylate synthase 7 homolog-like protein"/>
    <property type="match status" value="1"/>
</dbReference>
<dbReference type="GO" id="GO:0006397">
    <property type="term" value="P:mRNA processing"/>
    <property type="evidence" value="ECO:0007669"/>
    <property type="project" value="UniProtKB-KW"/>
</dbReference>
<dbReference type="PANTHER" id="PTHR13326:SF21">
    <property type="entry name" value="PSEUDOURIDYLATE SYNTHASE PUS7L"/>
    <property type="match status" value="1"/>
</dbReference>
<keyword evidence="4" id="KW-0413">Isomerase</keyword>
<evidence type="ECO:0000313" key="9">
    <source>
        <dbReference type="Ensembl" id="ENSCMIP00000029040.1"/>
    </source>
</evidence>
<dbReference type="InterPro" id="IPR056961">
    <property type="entry name" value="R3H_PUS7L"/>
</dbReference>
<reference evidence="9" key="5">
    <citation type="submission" date="2025-09" db="UniProtKB">
        <authorList>
            <consortium name="Ensembl"/>
        </authorList>
    </citation>
    <scope>IDENTIFICATION</scope>
</reference>
<gene>
    <name evidence="9" type="primary">LOC103190444</name>
</gene>
<dbReference type="OMA" id="FPNNKVH"/>
<dbReference type="PIRSF" id="PIRSF037016">
    <property type="entry name" value="Pseudouridin_synth_euk_prd"/>
    <property type="match status" value="1"/>
</dbReference>
<dbReference type="GO" id="GO:0005634">
    <property type="term" value="C:nucleus"/>
    <property type="evidence" value="ECO:0007669"/>
    <property type="project" value="TreeGrafter"/>
</dbReference>
<dbReference type="InterPro" id="IPR056963">
    <property type="entry name" value="PUS7L_N"/>
</dbReference>
<dbReference type="Pfam" id="PF25094">
    <property type="entry name" value="R3H_PUS7L"/>
    <property type="match status" value="1"/>
</dbReference>
<dbReference type="Ensembl" id="ENSCMIT00000029501.1">
    <property type="protein sequence ID" value="ENSCMIP00000029040.1"/>
    <property type="gene ID" value="ENSCMIG00000012585.1"/>
</dbReference>
<reference evidence="10" key="2">
    <citation type="journal article" date="2007" name="PLoS Biol.">
        <title>Survey sequencing and comparative analysis of the elephant shark (Callorhinchus milii) genome.</title>
        <authorList>
            <person name="Venkatesh B."/>
            <person name="Kirkness E.F."/>
            <person name="Loh Y.H."/>
            <person name="Halpern A.L."/>
            <person name="Lee A.P."/>
            <person name="Johnson J."/>
            <person name="Dandona N."/>
            <person name="Viswanathan L.D."/>
            <person name="Tay A."/>
            <person name="Venter J.C."/>
            <person name="Strausberg R.L."/>
            <person name="Brenner S."/>
        </authorList>
    </citation>
    <scope>NUCLEOTIDE SEQUENCE [LARGE SCALE GENOMIC DNA]</scope>
</reference>
<dbReference type="PROSITE" id="PS50984">
    <property type="entry name" value="TRUD"/>
    <property type="match status" value="1"/>
</dbReference>
<keyword evidence="10" id="KW-1185">Reference proteome</keyword>
<dbReference type="GO" id="GO:0001522">
    <property type="term" value="P:pseudouridine synthesis"/>
    <property type="evidence" value="ECO:0007669"/>
    <property type="project" value="InterPro"/>
</dbReference>
<dbReference type="InterPro" id="IPR042214">
    <property type="entry name" value="TruD_catalytic"/>
</dbReference>
<organism evidence="9 10">
    <name type="scientific">Callorhinchus milii</name>
    <name type="common">Ghost shark</name>
    <dbReference type="NCBI Taxonomy" id="7868"/>
    <lineage>
        <taxon>Eukaryota</taxon>
        <taxon>Metazoa</taxon>
        <taxon>Chordata</taxon>
        <taxon>Craniata</taxon>
        <taxon>Vertebrata</taxon>
        <taxon>Chondrichthyes</taxon>
        <taxon>Holocephali</taxon>
        <taxon>Chimaeriformes</taxon>
        <taxon>Callorhinchidae</taxon>
        <taxon>Callorhinchus</taxon>
    </lineage>
</organism>
<dbReference type="GO" id="GO:0003723">
    <property type="term" value="F:RNA binding"/>
    <property type="evidence" value="ECO:0007669"/>
    <property type="project" value="InterPro"/>
</dbReference>
<evidence type="ECO:0000256" key="6">
    <source>
        <dbReference type="ARBA" id="ARBA00067866"/>
    </source>
</evidence>
<evidence type="ECO:0000259" key="8">
    <source>
        <dbReference type="PROSITE" id="PS50984"/>
    </source>
</evidence>
<name>A0A4W3J9C6_CALMI</name>
<reference evidence="10" key="1">
    <citation type="journal article" date="2006" name="Science">
        <title>Ancient noncoding elements conserved in the human genome.</title>
        <authorList>
            <person name="Venkatesh B."/>
            <person name="Kirkness E.F."/>
            <person name="Loh Y.H."/>
            <person name="Halpern A.L."/>
            <person name="Lee A.P."/>
            <person name="Johnson J."/>
            <person name="Dandona N."/>
            <person name="Viswanathan L.D."/>
            <person name="Tay A."/>
            <person name="Venter J.C."/>
            <person name="Strausberg R.L."/>
            <person name="Brenner S."/>
        </authorList>
    </citation>
    <scope>NUCLEOTIDE SEQUENCE [LARGE SCALE GENOMIC DNA]</scope>
</reference>
<dbReference type="Gene3D" id="3.30.2350.20">
    <property type="entry name" value="TruD, catalytic domain"/>
    <property type="match status" value="2"/>
</dbReference>
<reference evidence="10" key="3">
    <citation type="journal article" date="2014" name="Nature">
        <title>Elephant shark genome provides unique insights into gnathostome evolution.</title>
        <authorList>
            <consortium name="International Elephant Shark Genome Sequencing Consortium"/>
            <person name="Venkatesh B."/>
            <person name="Lee A.P."/>
            <person name="Ravi V."/>
            <person name="Maurya A.K."/>
            <person name="Lian M.M."/>
            <person name="Swann J.B."/>
            <person name="Ohta Y."/>
            <person name="Flajnik M.F."/>
            <person name="Sutoh Y."/>
            <person name="Kasahara M."/>
            <person name="Hoon S."/>
            <person name="Gangu V."/>
            <person name="Roy S.W."/>
            <person name="Irimia M."/>
            <person name="Korzh V."/>
            <person name="Kondrychyn I."/>
            <person name="Lim Z.W."/>
            <person name="Tay B.H."/>
            <person name="Tohari S."/>
            <person name="Kong K.W."/>
            <person name="Ho S."/>
            <person name="Lorente-Galdos B."/>
            <person name="Quilez J."/>
            <person name="Marques-Bonet T."/>
            <person name="Raney B.J."/>
            <person name="Ingham P.W."/>
            <person name="Tay A."/>
            <person name="Hillier L.W."/>
            <person name="Minx P."/>
            <person name="Boehm T."/>
            <person name="Wilson R.K."/>
            <person name="Brenner S."/>
            <person name="Warren W.C."/>
        </authorList>
    </citation>
    <scope>NUCLEOTIDE SEQUENCE [LARGE SCALE GENOMIC DNA]</scope>
</reference>
<dbReference type="GeneTree" id="ENSGT00530000063554"/>
<dbReference type="Proteomes" id="UP000314986">
    <property type="component" value="Unassembled WGS sequence"/>
</dbReference>
<dbReference type="AlphaFoldDB" id="A0A4W3J9C6"/>
<feature type="domain" description="TRUD" evidence="8">
    <location>
        <begin position="431"/>
        <end position="653"/>
    </location>
</feature>
<evidence type="ECO:0000256" key="3">
    <source>
        <dbReference type="ARBA" id="ARBA00022664"/>
    </source>
</evidence>
<evidence type="ECO:0000256" key="1">
    <source>
        <dbReference type="ARBA" id="ARBA00001166"/>
    </source>
</evidence>
<dbReference type="GO" id="GO:0009982">
    <property type="term" value="F:pseudouridine synthase activity"/>
    <property type="evidence" value="ECO:0007669"/>
    <property type="project" value="InterPro"/>
</dbReference>
<evidence type="ECO:0000256" key="2">
    <source>
        <dbReference type="ARBA" id="ARBA00007953"/>
    </source>
</evidence>
<evidence type="ECO:0000313" key="10">
    <source>
        <dbReference type="Proteomes" id="UP000314986"/>
    </source>
</evidence>
<dbReference type="RefSeq" id="XP_007909423.1">
    <property type="nucleotide sequence ID" value="XM_007911232.2"/>
</dbReference>
<dbReference type="InterPro" id="IPR011760">
    <property type="entry name" value="PsdUridine_synth_TruD_insert"/>
</dbReference>
<dbReference type="CDD" id="cd02576">
    <property type="entry name" value="PseudoU_synth_ScPUS7"/>
    <property type="match status" value="1"/>
</dbReference>
<accession>A0A4W3J9C6</accession>
<dbReference type="PANTHER" id="PTHR13326">
    <property type="entry name" value="TRNA PSEUDOURIDINE SYNTHASE D"/>
    <property type="match status" value="1"/>
</dbReference>
<proteinExistence type="inferred from homology"/>
<evidence type="ECO:0000256" key="5">
    <source>
        <dbReference type="ARBA" id="ARBA00057241"/>
    </source>
</evidence>
<evidence type="ECO:0000256" key="4">
    <source>
        <dbReference type="ARBA" id="ARBA00023235"/>
    </source>
</evidence>
<comment type="similarity">
    <text evidence="2">Belongs to the pseudouridine synthase TruD family.</text>
</comment>
<dbReference type="STRING" id="7868.ENSCMIP00000029040"/>
<keyword evidence="3" id="KW-0507">mRNA processing</keyword>
<dbReference type="InParanoid" id="A0A4W3J9C6"/>
<dbReference type="InterPro" id="IPR001656">
    <property type="entry name" value="PsdUridine_synth_TruD"/>
</dbReference>
<dbReference type="NCBIfam" id="TIGR00094">
    <property type="entry name" value="tRNA_TruD_broad"/>
    <property type="match status" value="1"/>
</dbReference>
<protein>
    <recommendedName>
        <fullName evidence="6">Pseudouridylate synthase PUS7L</fullName>
    </recommendedName>
    <alternativeName>
        <fullName evidence="7">Pseudouridylate synthase 7 homolog-like protein</fullName>
    </alternativeName>
</protein>
<dbReference type="OrthoDB" id="447290at2759"/>
<comment type="function">
    <text evidence="5">Pseudouridine synthase that catalyzes pseudouridylation of mRNAs.</text>
</comment>
<dbReference type="InterPro" id="IPR020103">
    <property type="entry name" value="PsdUridine_synth_cat_dom_sf"/>
</dbReference>
<reference evidence="9" key="4">
    <citation type="submission" date="2025-08" db="UniProtKB">
        <authorList>
            <consortium name="Ensembl"/>
        </authorList>
    </citation>
    <scope>IDENTIFICATION</scope>
</reference>
<comment type="catalytic activity">
    <reaction evidence="1">
        <text>a uridine in mRNA = a pseudouridine in mRNA</text>
        <dbReference type="Rhea" id="RHEA:56644"/>
        <dbReference type="Rhea" id="RHEA-COMP:14658"/>
        <dbReference type="Rhea" id="RHEA-COMP:14659"/>
        <dbReference type="ChEBI" id="CHEBI:65314"/>
        <dbReference type="ChEBI" id="CHEBI:65315"/>
    </reaction>
</comment>
<dbReference type="GeneID" id="103190444"/>
<dbReference type="KEGG" id="cmk:103190444"/>
<dbReference type="SUPFAM" id="SSF55120">
    <property type="entry name" value="Pseudouridine synthase"/>
    <property type="match status" value="1"/>
</dbReference>
<sequence>MEEELRLSDGSVSAPSTCWLNPHTGFFGTIKNSPSDFVVTEISLCGCMVSDVHSESCRGAEETDQEPCVPFRKRLKKAEEIWDNVGSVESSSGCLSLGGSEGLEDSCSEATGCNSPGSVFRSVKLAPGSALDSFLDVAVADSLERFARLVEAWITQEEGDGEGTVFSLGVFPDKSHRADIHRAVRQKYPFLKTLTIGAEILVKPDGNYSGLSRLLSRREAGDFLRFLDSRDKNSTFTFSPDGSKDHRKAVHHFVSKRFGKMVEAKSFPERGGDGGHQRAAITVRFRERFAFGKKRSADDCPEAPATYTAFTLRKENTETLDAIGILAAELGVVPSDFSYAGIKDKKAVSFQTVVVKNVTPRRLDVKKARLQSKGLKVYNIRLAPQHLRLGQLWGNHFNIVVRGVRKHQGDDPEASLSDRVLEAIHNVKEKGFVNFYGLQRFGLGQNVQADQIGLALLKEHLVQAVHLFFTPEEGNNPVNKAKRHFLLTGDVKATLALMPDYKTRERLMLRALNRYGTDQEGCAQAWLSIPHSMRLLYIHSYCSKVWNQAVSYRVKTYGLRPVEGDLVIAESAEASSSQNDRVHVVTAEDQKANLYSIDQIVLPMPGNSTQYPSNQLDQWYQETLARDGLKTCKFRLPALHLNIPGCYRRLLAHPQHLAWQWLGDGDVAPVSRDCHPVDECGAVSDSLSLTFSLRPSCYATECLREVMKSSV</sequence>